<keyword evidence="2" id="KW-0560">Oxidoreductase</keyword>
<accession>A0A9X2FXC5</accession>
<dbReference type="PANTHER" id="PTHR43008:SF4">
    <property type="entry name" value="CHAIN DEHYDROGENASE, PUTATIVE (AFU_ORTHOLOGUE AFUA_4G08710)-RELATED"/>
    <property type="match status" value="1"/>
</dbReference>
<evidence type="ECO:0000313" key="3">
    <source>
        <dbReference type="EMBL" id="MCP1339370.1"/>
    </source>
</evidence>
<dbReference type="SUPFAM" id="SSF51735">
    <property type="entry name" value="NAD(P)-binding Rossmann-fold domains"/>
    <property type="match status" value="1"/>
</dbReference>
<keyword evidence="4" id="KW-1185">Reference proteome</keyword>
<protein>
    <submittedName>
        <fullName evidence="3">SDR family oxidoreductase</fullName>
    </submittedName>
</protein>
<gene>
    <name evidence="3" type="ORF">NJR55_07150</name>
</gene>
<dbReference type="Proteomes" id="UP001139474">
    <property type="component" value="Unassembled WGS sequence"/>
</dbReference>
<dbReference type="RefSeq" id="WP_253619131.1">
    <property type="nucleotide sequence ID" value="NZ_JAMZDE010000006.1"/>
</dbReference>
<dbReference type="CDD" id="cd05233">
    <property type="entry name" value="SDR_c"/>
    <property type="match status" value="1"/>
</dbReference>
<dbReference type="EMBL" id="JAMZDE010000006">
    <property type="protein sequence ID" value="MCP1339370.1"/>
    <property type="molecule type" value="Genomic_DNA"/>
</dbReference>
<dbReference type="FunFam" id="3.40.50.720:FF:000084">
    <property type="entry name" value="Short-chain dehydrogenase reductase"/>
    <property type="match status" value="1"/>
</dbReference>
<dbReference type="Pfam" id="PF13561">
    <property type="entry name" value="adh_short_C2"/>
    <property type="match status" value="1"/>
</dbReference>
<organism evidence="3 4">
    <name type="scientific">Idiomarina rhizosphaerae</name>
    <dbReference type="NCBI Taxonomy" id="2961572"/>
    <lineage>
        <taxon>Bacteria</taxon>
        <taxon>Pseudomonadati</taxon>
        <taxon>Pseudomonadota</taxon>
        <taxon>Gammaproteobacteria</taxon>
        <taxon>Alteromonadales</taxon>
        <taxon>Idiomarinaceae</taxon>
        <taxon>Idiomarina</taxon>
    </lineage>
</organism>
<evidence type="ECO:0000256" key="2">
    <source>
        <dbReference type="ARBA" id="ARBA00023002"/>
    </source>
</evidence>
<evidence type="ECO:0000256" key="1">
    <source>
        <dbReference type="ARBA" id="ARBA00006484"/>
    </source>
</evidence>
<reference evidence="3" key="1">
    <citation type="submission" date="2022-06" db="EMBL/GenBank/DDBJ databases">
        <title>Idiomarina rhizosphaerae M1R2S28.</title>
        <authorList>
            <person name="Sun J.-Q."/>
            <person name="Li L.-F."/>
        </authorList>
    </citation>
    <scope>NUCLEOTIDE SEQUENCE</scope>
    <source>
        <strain evidence="3">M1R2S28</strain>
    </source>
</reference>
<dbReference type="InterPro" id="IPR036291">
    <property type="entry name" value="NAD(P)-bd_dom_sf"/>
</dbReference>
<dbReference type="Gene3D" id="3.40.50.720">
    <property type="entry name" value="NAD(P)-binding Rossmann-like Domain"/>
    <property type="match status" value="1"/>
</dbReference>
<proteinExistence type="inferred from homology"/>
<sequence length="248" mass="26087">MAKLDGKIALVTGGNSGIGFAIAKQFIDEGAFVIVTARRKSKLEEAVSELGDRAAGFTADVSNLKALDDLYQYIKEKFGKLDIVVANAGGGKFQSLGEITEDNYYSTFDTNVKGVIFTVQKALPLLSSSSSIILTGSSTSVSGTPAFSVYSASKSAVRNLVRSWIIDLKGTGIRVNVLSPGTTKTPGLVGLVPKEQEDEFLHASSSEIPLGRLGEPQELGKAAAFLASDDASFINGIELFVDGGQVQV</sequence>
<comment type="similarity">
    <text evidence="1">Belongs to the short-chain dehydrogenases/reductases (SDR) family.</text>
</comment>
<dbReference type="PANTHER" id="PTHR43008">
    <property type="entry name" value="BENZIL REDUCTASE"/>
    <property type="match status" value="1"/>
</dbReference>
<dbReference type="PRINTS" id="PR00081">
    <property type="entry name" value="GDHRDH"/>
</dbReference>
<dbReference type="AlphaFoldDB" id="A0A9X2FXC5"/>
<comment type="caution">
    <text evidence="3">The sequence shown here is derived from an EMBL/GenBank/DDBJ whole genome shotgun (WGS) entry which is preliminary data.</text>
</comment>
<evidence type="ECO:0000313" key="4">
    <source>
        <dbReference type="Proteomes" id="UP001139474"/>
    </source>
</evidence>
<dbReference type="InterPro" id="IPR002347">
    <property type="entry name" value="SDR_fam"/>
</dbReference>
<name>A0A9X2FXC5_9GAMM</name>
<dbReference type="GO" id="GO:0050664">
    <property type="term" value="F:oxidoreductase activity, acting on NAD(P)H, oxygen as acceptor"/>
    <property type="evidence" value="ECO:0007669"/>
    <property type="project" value="TreeGrafter"/>
</dbReference>